<evidence type="ECO:0008006" key="3">
    <source>
        <dbReference type="Google" id="ProtNLM"/>
    </source>
</evidence>
<dbReference type="EMBL" id="JAACJL010000044">
    <property type="protein sequence ID" value="KAF4614888.1"/>
    <property type="molecule type" value="Genomic_DNA"/>
</dbReference>
<evidence type="ECO:0000313" key="1">
    <source>
        <dbReference type="EMBL" id="KAF4614888.1"/>
    </source>
</evidence>
<comment type="caution">
    <text evidence="1">The sequence shown here is derived from an EMBL/GenBank/DDBJ whole genome shotgun (WGS) entry which is preliminary data.</text>
</comment>
<sequence>MDIDQNSELRLATRVLYTQPDILYEIFQILIEGDGRRHTGLATLRHGSQVCMPWRDLLLSSPSLWGKSLDFDILMSKPAWRDEVIRRSGKSFVYITRIGNSGPRFFLKKDELFLGSFIKDNWQRVKLLRITLPVESVVTKLFDISLLQSPHAHIEELDIREHHLCLRDAPSSPERSFTPDVEPGTWRADFGGDAPMLRRYNTGTSFQFPYHTSWLPQLRALEATITACSIPSVLDELRNMKDLEHLDLSLPDVRTADPDARARMPNIGLPCLTYLDINSTGNTPESIDLLNYIKPRVGCRMYAAIAYRNALSSSDINTIVRAFAAFPWNAGEGRRDQQGWIEILGHLMRIRSPTGHQLVLRGPSQKELWTPCFHHFATSPSSFCNAGSVRLALAKQVVDSIPSTDITFTEFLSNMTSLSHLSTDWITLRLIRRSSVDNDPQTGSRKALPVLESIEITGPEANLNDLEVWLDCRATRDLIPIKHVRIYWDCDEDCPRSLYGFQRFTDMEVELLGGAGGYSSRLGY</sequence>
<evidence type="ECO:0000313" key="2">
    <source>
        <dbReference type="Proteomes" id="UP000521872"/>
    </source>
</evidence>
<protein>
    <recommendedName>
        <fullName evidence="3">F-box domain-containing protein</fullName>
    </recommendedName>
</protein>
<dbReference type="AlphaFoldDB" id="A0A8H4QPQ4"/>
<accession>A0A8H4QPQ4</accession>
<reference evidence="1 2" key="1">
    <citation type="submission" date="2019-12" db="EMBL/GenBank/DDBJ databases">
        <authorList>
            <person name="Floudas D."/>
            <person name="Bentzer J."/>
            <person name="Ahren D."/>
            <person name="Johansson T."/>
            <person name="Persson P."/>
            <person name="Tunlid A."/>
        </authorList>
    </citation>
    <scope>NUCLEOTIDE SEQUENCE [LARGE SCALE GENOMIC DNA]</scope>
    <source>
        <strain evidence="1 2">CBS 102.39</strain>
    </source>
</reference>
<organism evidence="1 2">
    <name type="scientific">Agrocybe pediades</name>
    <dbReference type="NCBI Taxonomy" id="84607"/>
    <lineage>
        <taxon>Eukaryota</taxon>
        <taxon>Fungi</taxon>
        <taxon>Dikarya</taxon>
        <taxon>Basidiomycota</taxon>
        <taxon>Agaricomycotina</taxon>
        <taxon>Agaricomycetes</taxon>
        <taxon>Agaricomycetidae</taxon>
        <taxon>Agaricales</taxon>
        <taxon>Agaricineae</taxon>
        <taxon>Strophariaceae</taxon>
        <taxon>Agrocybe</taxon>
    </lineage>
</organism>
<keyword evidence="2" id="KW-1185">Reference proteome</keyword>
<name>A0A8H4QPQ4_9AGAR</name>
<proteinExistence type="predicted"/>
<dbReference type="Proteomes" id="UP000521872">
    <property type="component" value="Unassembled WGS sequence"/>
</dbReference>
<gene>
    <name evidence="1" type="ORF">D9613_003552</name>
</gene>